<evidence type="ECO:0000256" key="1">
    <source>
        <dbReference type="SAM" id="MobiDB-lite"/>
    </source>
</evidence>
<organism evidence="2 3">
    <name type="scientific">Flavimobilis rhizosphaerae</name>
    <dbReference type="NCBI Taxonomy" id="2775421"/>
    <lineage>
        <taxon>Bacteria</taxon>
        <taxon>Bacillati</taxon>
        <taxon>Actinomycetota</taxon>
        <taxon>Actinomycetes</taxon>
        <taxon>Micrococcales</taxon>
        <taxon>Jonesiaceae</taxon>
        <taxon>Flavimobilis</taxon>
    </lineage>
</organism>
<sequence length="95" mass="9887">MTSSDADPTQAPAAGGAPVADRASAWSWRLGGREGVDAVAAGMVQEPPAFARRFDAEVWLGARWRSLATSGVERCVLQRGGTDVGAPLPLPVERA</sequence>
<reference evidence="2 3" key="1">
    <citation type="submission" date="2020-09" db="EMBL/GenBank/DDBJ databases">
        <title>Flavimobilis rhizosphaerae sp. nov., isolated from rhizosphere soil of Spartina alterniflora.</title>
        <authorList>
            <person name="Hanqin C."/>
        </authorList>
    </citation>
    <scope>NUCLEOTIDE SEQUENCE [LARGE SCALE GENOMIC DNA]</scope>
    <source>
        <strain evidence="2 3">GY 10621</strain>
    </source>
</reference>
<keyword evidence="3" id="KW-1185">Reference proteome</keyword>
<gene>
    <name evidence="2" type="ORF">IGS67_12135</name>
</gene>
<proteinExistence type="predicted"/>
<name>A0ABR9DV86_9MICO</name>
<dbReference type="Proteomes" id="UP000642107">
    <property type="component" value="Unassembled WGS sequence"/>
</dbReference>
<evidence type="ECO:0000313" key="3">
    <source>
        <dbReference type="Proteomes" id="UP000642107"/>
    </source>
</evidence>
<protein>
    <submittedName>
        <fullName evidence="2">Uncharacterized protein</fullName>
    </submittedName>
</protein>
<dbReference type="RefSeq" id="WP_192281431.1">
    <property type="nucleotide sequence ID" value="NZ_JACZDF010000007.1"/>
</dbReference>
<comment type="caution">
    <text evidence="2">The sequence shown here is derived from an EMBL/GenBank/DDBJ whole genome shotgun (WGS) entry which is preliminary data.</text>
</comment>
<accession>A0ABR9DV86</accession>
<dbReference type="EMBL" id="JACZDF010000007">
    <property type="protein sequence ID" value="MBD9700227.1"/>
    <property type="molecule type" value="Genomic_DNA"/>
</dbReference>
<evidence type="ECO:0000313" key="2">
    <source>
        <dbReference type="EMBL" id="MBD9700227.1"/>
    </source>
</evidence>
<feature type="region of interest" description="Disordered" evidence="1">
    <location>
        <begin position="1"/>
        <end position="20"/>
    </location>
</feature>